<protein>
    <submittedName>
        <fullName evidence="1">Uncharacterized protein</fullName>
    </submittedName>
</protein>
<dbReference type="HOGENOM" id="CLU_945279_0_0_2"/>
<name>D3RY06_FERPA</name>
<proteinExistence type="predicted"/>
<dbReference type="GeneID" id="8778724"/>
<reference evidence="1 2" key="2">
    <citation type="journal article" date="2011" name="Stand. Genomic Sci.">
        <title>Complete genome sequence of Ferroglobus placidus AEDII12DO.</title>
        <authorList>
            <person name="Anderson I."/>
            <person name="Risso C."/>
            <person name="Holmes D."/>
            <person name="Lucas S."/>
            <person name="Copeland A."/>
            <person name="Lapidus A."/>
            <person name="Cheng J.F."/>
            <person name="Bruce D."/>
            <person name="Goodwin L."/>
            <person name="Pitluck S."/>
            <person name="Saunders E."/>
            <person name="Brettin T."/>
            <person name="Detter J.C."/>
            <person name="Han C."/>
            <person name="Tapia R."/>
            <person name="Larimer F."/>
            <person name="Land M."/>
            <person name="Hauser L."/>
            <person name="Woyke T."/>
            <person name="Lovley D."/>
            <person name="Kyrpides N."/>
            <person name="Ivanova N."/>
        </authorList>
    </citation>
    <scope>NUCLEOTIDE SEQUENCE [LARGE SCALE GENOMIC DNA]</scope>
    <source>
        <strain evidence="2">DSM 10642 / AEDII12DO</strain>
    </source>
</reference>
<dbReference type="AlphaFoldDB" id="D3RY06"/>
<dbReference type="EMBL" id="CP001899">
    <property type="protein sequence ID" value="ADC65369.1"/>
    <property type="molecule type" value="Genomic_DNA"/>
</dbReference>
<organism evidence="1 2">
    <name type="scientific">Ferroglobus placidus (strain DSM 10642 / AEDII12DO)</name>
    <dbReference type="NCBI Taxonomy" id="589924"/>
    <lineage>
        <taxon>Archaea</taxon>
        <taxon>Methanobacteriati</taxon>
        <taxon>Methanobacteriota</taxon>
        <taxon>Archaeoglobi</taxon>
        <taxon>Archaeoglobales</taxon>
        <taxon>Archaeoglobaceae</taxon>
        <taxon>Ferroglobus</taxon>
    </lineage>
</organism>
<accession>D3RY06</accession>
<evidence type="ECO:0000313" key="1">
    <source>
        <dbReference type="EMBL" id="ADC65369.1"/>
    </source>
</evidence>
<dbReference type="eggNOG" id="ENOG502N5B2">
    <property type="taxonomic scope" value="Archaea"/>
</dbReference>
<dbReference type="PaxDb" id="589924-Ferp_1211"/>
<dbReference type="Proteomes" id="UP000002613">
    <property type="component" value="Chromosome"/>
</dbReference>
<evidence type="ECO:0000313" key="2">
    <source>
        <dbReference type="Proteomes" id="UP000002613"/>
    </source>
</evidence>
<dbReference type="STRING" id="589924.Ferp_1211"/>
<reference evidence="2" key="1">
    <citation type="submission" date="2010-02" db="EMBL/GenBank/DDBJ databases">
        <title>Complete sequence of Ferroglobus placidus DSM 10642.</title>
        <authorList>
            <consortium name="US DOE Joint Genome Institute"/>
            <person name="Lucas S."/>
            <person name="Copeland A."/>
            <person name="Lapidus A."/>
            <person name="Cheng J.-F."/>
            <person name="Bruce D."/>
            <person name="Goodwin L."/>
            <person name="Pitluck S."/>
            <person name="Saunders E."/>
            <person name="Brettin T."/>
            <person name="Detter J.C."/>
            <person name="Han C."/>
            <person name="Tapia R."/>
            <person name="Larimer F."/>
            <person name="Land M."/>
            <person name="Hauser L."/>
            <person name="Kyrpides N."/>
            <person name="Ivanova N."/>
            <person name="Holmes D."/>
            <person name="Lovley D."/>
            <person name="Kyrpides N."/>
            <person name="Anderson I.J."/>
            <person name="Woyke T."/>
        </authorList>
    </citation>
    <scope>NUCLEOTIDE SEQUENCE [LARGE SCALE GENOMIC DNA]</scope>
    <source>
        <strain evidence="2">DSM 10642 / AEDII12DO</strain>
    </source>
</reference>
<gene>
    <name evidence="1" type="ordered locus">Ferp_1211</name>
</gene>
<sequence>MGLLDVDLTKIFLIFIVVFSLIISGCSDKDENKSNEGEEINVSQKALQIALNDSKVRRVIGTNYKIIEVSKSHLEIIGNGTRISRDYPVVVIETKSSIEYIFVDVQNETVVHIGRIYKRSPLPTEEPKQTSMPPVSVNITFIENTILKKDEIKSVIGEEFEVISYEFTNNSTIIKVFVQTPCADYSIKYGLANNTVISIDNVYPWKKTIKEEPVSEEEKQRFLAIALNDSRIKEVLKGRDFNVSMVKYVMYMACQKARDPDSVHITFKLDSEIYRVVLLPYNGELRVVRVERMV</sequence>
<keyword evidence="2" id="KW-1185">Reference proteome</keyword>
<dbReference type="KEGG" id="fpl:Ferp_1211"/>
<dbReference type="RefSeq" id="WP_012965712.1">
    <property type="nucleotide sequence ID" value="NC_013849.1"/>
</dbReference>